<sequence>MAIDTETKRRSVLGMGLMFLTMPPLADGTIGAVDREHITGLYAGIAPATPGVTTTAIHILSTGNVSPNHVPDSGNNLLIADALEVQGGGWIGGATNFLKIEADGTIEFNGAATVFNDIVVPLSSAKVPAVNAPSWDSFIGNLNAYTYAVNDFQEFSTELMHSYKDAATIEFHVHGAVNGVDVDDRTVKFEIEYTIADLPAESGFGDVYPATTTITAELTISASTTDLTAFSVDMGDDTSGSFVQGAIIKGRIRRIASTGSEPSADPFLTEIGIHIESDTIGTRTATSK</sequence>
<evidence type="ECO:0000313" key="1">
    <source>
        <dbReference type="EMBL" id="KKN70109.1"/>
    </source>
</evidence>
<gene>
    <name evidence="1" type="ORF">LCGC14_0434340</name>
</gene>
<comment type="caution">
    <text evidence="1">The sequence shown here is derived from an EMBL/GenBank/DDBJ whole genome shotgun (WGS) entry which is preliminary data.</text>
</comment>
<name>A0A0F9STH9_9ZZZZ</name>
<proteinExistence type="predicted"/>
<accession>A0A0F9STH9</accession>
<dbReference type="AlphaFoldDB" id="A0A0F9STH9"/>
<dbReference type="EMBL" id="LAZR01000411">
    <property type="protein sequence ID" value="KKN70109.1"/>
    <property type="molecule type" value="Genomic_DNA"/>
</dbReference>
<organism evidence="1">
    <name type="scientific">marine sediment metagenome</name>
    <dbReference type="NCBI Taxonomy" id="412755"/>
    <lineage>
        <taxon>unclassified sequences</taxon>
        <taxon>metagenomes</taxon>
        <taxon>ecological metagenomes</taxon>
    </lineage>
</organism>
<reference evidence="1" key="1">
    <citation type="journal article" date="2015" name="Nature">
        <title>Complex archaea that bridge the gap between prokaryotes and eukaryotes.</title>
        <authorList>
            <person name="Spang A."/>
            <person name="Saw J.H."/>
            <person name="Jorgensen S.L."/>
            <person name="Zaremba-Niedzwiedzka K."/>
            <person name="Martijn J."/>
            <person name="Lind A.E."/>
            <person name="van Eijk R."/>
            <person name="Schleper C."/>
            <person name="Guy L."/>
            <person name="Ettema T.J."/>
        </authorList>
    </citation>
    <scope>NUCLEOTIDE SEQUENCE</scope>
</reference>
<protein>
    <submittedName>
        <fullName evidence="1">Uncharacterized protein</fullName>
    </submittedName>
</protein>